<dbReference type="EMBL" id="CAJHNH020001173">
    <property type="protein sequence ID" value="CAG5121840.1"/>
    <property type="molecule type" value="Genomic_DNA"/>
</dbReference>
<gene>
    <name evidence="5" type="ORF">CUNI_LOCUS7398</name>
</gene>
<comment type="caution">
    <text evidence="5">The sequence shown here is derived from an EMBL/GenBank/DDBJ whole genome shotgun (WGS) entry which is preliminary data.</text>
</comment>
<dbReference type="InterPro" id="IPR021930">
    <property type="entry name" value="Heparan_SO4_deacetylase_dom"/>
</dbReference>
<dbReference type="GO" id="GO:0015016">
    <property type="term" value="F:heparan sulfate N-sulfotransferase activity"/>
    <property type="evidence" value="ECO:0007669"/>
    <property type="project" value="InterPro"/>
</dbReference>
<evidence type="ECO:0000259" key="3">
    <source>
        <dbReference type="Pfam" id="PF12062"/>
    </source>
</evidence>
<evidence type="ECO:0000259" key="4">
    <source>
        <dbReference type="Pfam" id="PF25119"/>
    </source>
</evidence>
<name>A0A8S3Z2F1_9EUPU</name>
<dbReference type="Pfam" id="PF25119">
    <property type="entry name" value="HSNSD_N"/>
    <property type="match status" value="1"/>
</dbReference>
<organism evidence="5 6">
    <name type="scientific">Candidula unifasciata</name>
    <dbReference type="NCBI Taxonomy" id="100452"/>
    <lineage>
        <taxon>Eukaryota</taxon>
        <taxon>Metazoa</taxon>
        <taxon>Spiralia</taxon>
        <taxon>Lophotrochozoa</taxon>
        <taxon>Mollusca</taxon>
        <taxon>Gastropoda</taxon>
        <taxon>Heterobranchia</taxon>
        <taxon>Euthyneura</taxon>
        <taxon>Panpulmonata</taxon>
        <taxon>Eupulmonata</taxon>
        <taxon>Stylommatophora</taxon>
        <taxon>Helicina</taxon>
        <taxon>Helicoidea</taxon>
        <taxon>Geomitridae</taxon>
        <taxon>Candidula</taxon>
    </lineage>
</organism>
<feature type="domain" description="Heparan sulphate-N-deacetylase deacetylase" evidence="3">
    <location>
        <begin position="349"/>
        <end position="550"/>
    </location>
</feature>
<evidence type="ECO:0000256" key="2">
    <source>
        <dbReference type="ARBA" id="ARBA00023034"/>
    </source>
</evidence>
<dbReference type="OrthoDB" id="8958249at2759"/>
<evidence type="ECO:0000313" key="6">
    <source>
        <dbReference type="Proteomes" id="UP000678393"/>
    </source>
</evidence>
<dbReference type="Pfam" id="PF12062">
    <property type="entry name" value="HSNSD-CE"/>
    <property type="match status" value="1"/>
</dbReference>
<feature type="domain" description="Heparan sulfate-N-deacetylase N-terminal" evidence="4">
    <location>
        <begin position="146"/>
        <end position="338"/>
    </location>
</feature>
<evidence type="ECO:0000256" key="1">
    <source>
        <dbReference type="ARBA" id="ARBA00004555"/>
    </source>
</evidence>
<keyword evidence="2" id="KW-0333">Golgi apparatus</keyword>
<feature type="non-terminal residue" evidence="5">
    <location>
        <position position="1"/>
    </location>
</feature>
<dbReference type="AlphaFoldDB" id="A0A8S3Z2F1"/>
<protein>
    <submittedName>
        <fullName evidence="5">Uncharacterized protein</fullName>
    </submittedName>
</protein>
<accession>A0A8S3Z2F1</accession>
<proteinExistence type="predicted"/>
<evidence type="ECO:0000313" key="5">
    <source>
        <dbReference type="EMBL" id="CAG5121840.1"/>
    </source>
</evidence>
<dbReference type="InterPro" id="IPR056793">
    <property type="entry name" value="HSNSD_N"/>
</dbReference>
<dbReference type="Proteomes" id="UP000678393">
    <property type="component" value="Unassembled WGS sequence"/>
</dbReference>
<sequence>MHIKRIFMKMFSSVGRNSMKKSSRLKMTCLLIAGIFCWSVLILISTSQIHNPHKWIMANSTFVSSETSNTKRVFFKNALFSSSDHINLYEDLIKENPLGTYFNDRLTGRVPVGKSHLEFFRPHQIMLKNVLIFLLNTSHPSVTSFGEFFARQRIEYKFRSVSNKLPPLVLEDLGIPKYSLIVFDDYSTYASMEPTRRDDLDSYCRAFKIGMLILTHEYEGVEIFSDKLLHIKRHFSLRNYKLNPESDIWRVARSNQIFLEPLPSSDWAIFITNHEKYTPLVFSSFAGVQGNRGNTSLFDCVIAVHDRGLIDGIQRILLGHNLDFWLNSIIATDAITYLTNGLLGLPLTRLLQVDIDDIFVGNTGIRTLVKDAQAMVASQQKIRKLVPGFTYNLGFSGGYYMTGNKEEQAGDRELVALAKHFLWFNHLYRHDRLLNYNSSRIRQAIDKNIQFAQEHKLPMAYGYMVPPFHAGVYPVYERLYDAWTVSGVSSTSTMEYPKTSPLWGRRGFVYRDIMVLPRLDCNLYTSVVRFEDIIGGKSGLDRSIKGDLLFKLFLHIPV</sequence>
<dbReference type="GO" id="GO:0005794">
    <property type="term" value="C:Golgi apparatus"/>
    <property type="evidence" value="ECO:0007669"/>
    <property type="project" value="UniProtKB-SubCell"/>
</dbReference>
<dbReference type="GO" id="GO:0016787">
    <property type="term" value="F:hydrolase activity"/>
    <property type="evidence" value="ECO:0007669"/>
    <property type="project" value="InterPro"/>
</dbReference>
<reference evidence="5" key="1">
    <citation type="submission" date="2021-04" db="EMBL/GenBank/DDBJ databases">
        <authorList>
            <consortium name="Molecular Ecology Group"/>
        </authorList>
    </citation>
    <scope>NUCLEOTIDE SEQUENCE</scope>
</reference>
<comment type="subcellular location">
    <subcellularLocation>
        <location evidence="1">Golgi apparatus</location>
    </subcellularLocation>
</comment>
<keyword evidence="6" id="KW-1185">Reference proteome</keyword>